<dbReference type="WBParaSite" id="TCONS_00001117.p1">
    <property type="protein sequence ID" value="TCONS_00001117.p1"/>
    <property type="gene ID" value="XLOC_001047"/>
</dbReference>
<evidence type="ECO:0000256" key="2">
    <source>
        <dbReference type="SAM" id="Phobius"/>
    </source>
</evidence>
<sequence>MIGKCSIIFMVIFCHIIIIYIQGSPISYKEKSCNKGTFYQCDCKNCWKQFEIRNETEKFINWVQVELINCPNEQEIKTFDDTLLRKKIASWINEECASVLDCLKIGITKRITENDVIIGGSIDCTPLGGQLKINVIGKDNFLTKENIIPSEILVQILQSREHLLSYIIGIDVMSISTYSNNNIFSHQFKDLDGIHFDMLDDNKNDEEDENYENEYDDEEEDYNHNDTINDVEKIDLDKNHIENDTLNNEKDEFVLNNSTTITPILNELFSKSYTPSISPSTTKQLIKENEIITTSSALPTIIPNTSTYFKTTNITKNNVLNITLYPNTLSNFDEIPDDLTNHNSKINTDKPFSTLSFNNLSINIPEWITIPLIAILTTLLLVLCIISYITCMIFNCRTSLRKTSKNKCNKNIIMKKQEQLDDTTRLEENSNVEKMLLDKVGTGII</sequence>
<name>A0AAF5CTC2_STRER</name>
<organism evidence="3 4">
    <name type="scientific">Strongyloides stercoralis</name>
    <name type="common">Threadworm</name>
    <dbReference type="NCBI Taxonomy" id="6248"/>
    <lineage>
        <taxon>Eukaryota</taxon>
        <taxon>Metazoa</taxon>
        <taxon>Ecdysozoa</taxon>
        <taxon>Nematoda</taxon>
        <taxon>Chromadorea</taxon>
        <taxon>Rhabditida</taxon>
        <taxon>Tylenchina</taxon>
        <taxon>Panagrolaimomorpha</taxon>
        <taxon>Strongyloidoidea</taxon>
        <taxon>Strongyloididae</taxon>
        <taxon>Strongyloides</taxon>
    </lineage>
</organism>
<evidence type="ECO:0000256" key="1">
    <source>
        <dbReference type="SAM" id="MobiDB-lite"/>
    </source>
</evidence>
<dbReference type="AlphaFoldDB" id="A0AAF5CTC2"/>
<evidence type="ECO:0000313" key="3">
    <source>
        <dbReference type="Proteomes" id="UP000035681"/>
    </source>
</evidence>
<reference evidence="4" key="1">
    <citation type="submission" date="2024-02" db="UniProtKB">
        <authorList>
            <consortium name="WormBaseParasite"/>
        </authorList>
    </citation>
    <scope>IDENTIFICATION</scope>
</reference>
<keyword evidence="3" id="KW-1185">Reference proteome</keyword>
<evidence type="ECO:0000313" key="4">
    <source>
        <dbReference type="WBParaSite" id="TCONS_00001117.p1"/>
    </source>
</evidence>
<proteinExistence type="predicted"/>
<accession>A0AAF5CTC2</accession>
<feature type="compositionally biased region" description="Acidic residues" evidence="1">
    <location>
        <begin position="203"/>
        <end position="221"/>
    </location>
</feature>
<feature type="region of interest" description="Disordered" evidence="1">
    <location>
        <begin position="201"/>
        <end position="223"/>
    </location>
</feature>
<keyword evidence="2" id="KW-1133">Transmembrane helix</keyword>
<feature type="transmembrane region" description="Helical" evidence="2">
    <location>
        <begin position="367"/>
        <end position="394"/>
    </location>
</feature>
<keyword evidence="2" id="KW-0812">Transmembrane</keyword>
<protein>
    <submittedName>
        <fullName evidence="4">Uncharacterized protein</fullName>
    </submittedName>
</protein>
<feature type="transmembrane region" description="Helical" evidence="2">
    <location>
        <begin position="7"/>
        <end position="28"/>
    </location>
</feature>
<dbReference type="Proteomes" id="UP000035681">
    <property type="component" value="Unplaced"/>
</dbReference>
<keyword evidence="2" id="KW-0472">Membrane</keyword>